<accession>A0A0G4HRW3</accession>
<keyword evidence="1" id="KW-0812">Transmembrane</keyword>
<feature type="chain" id="PRO_5005191899" evidence="2">
    <location>
        <begin position="31"/>
        <end position="413"/>
    </location>
</feature>
<feature type="signal peptide" evidence="2">
    <location>
        <begin position="1"/>
        <end position="30"/>
    </location>
</feature>
<evidence type="ECO:0000256" key="2">
    <source>
        <dbReference type="SAM" id="SignalP"/>
    </source>
</evidence>
<feature type="transmembrane region" description="Helical" evidence="1">
    <location>
        <begin position="306"/>
        <end position="328"/>
    </location>
</feature>
<proteinExistence type="predicted"/>
<evidence type="ECO:0000313" key="3">
    <source>
        <dbReference type="EMBL" id="CEM47035.1"/>
    </source>
</evidence>
<dbReference type="AlphaFoldDB" id="A0A0G4HRW3"/>
<dbReference type="VEuPathDB" id="CryptoDB:Cvel_8150"/>
<sequence length="413" mass="45270">MSKSTSGNMPRLVFGGIALLFLALQFSVENEAVYQLSDAPPPLCWTLMREMSESESRSIVIQSSWTNDALVVRSDKKLEPDNSPFMNALEGHGKPRGAFWMEMAKAPFSITTSFGSPVGEFVVVGAGEGGAVGVGEWGGESEENEEEKFFFVLPCKIEGEGEGQGEGGVCTPILKEHVREMTDGIEKKRLDYPTALVSLYLEEARQRLRVHMEGEREESTCVPLSPSSACLAESPPASPCSLPCVRSPQRRRSSASTVASLTDFIFGGVGANVEEGESCTHEPKSVCVREEEKERDGISVMGVIRFVWGAFVAFVSSILFVSEVVRLVRQTSWGFWMEIKRVLRCVWEWGRTPISDFHLCVGGMLSGILLCTTAAVCRFFAVKSLSCLAIVYCAGKMGGFIQRCQRLLVLNVL</sequence>
<gene>
    <name evidence="3" type="ORF">Cvel_8150</name>
</gene>
<reference evidence="3" key="1">
    <citation type="submission" date="2014-11" db="EMBL/GenBank/DDBJ databases">
        <authorList>
            <person name="Otto D Thomas"/>
            <person name="Naeem Raeece"/>
        </authorList>
    </citation>
    <scope>NUCLEOTIDE SEQUENCE</scope>
</reference>
<evidence type="ECO:0000256" key="1">
    <source>
        <dbReference type="SAM" id="Phobius"/>
    </source>
</evidence>
<protein>
    <submittedName>
        <fullName evidence="3">Uncharacterized protein</fullName>
    </submittedName>
</protein>
<name>A0A0G4HRW3_9ALVE</name>
<dbReference type="EMBL" id="CDMZ01003619">
    <property type="protein sequence ID" value="CEM47035.1"/>
    <property type="molecule type" value="Genomic_DNA"/>
</dbReference>
<organism evidence="3">
    <name type="scientific">Chromera velia CCMP2878</name>
    <dbReference type="NCBI Taxonomy" id="1169474"/>
    <lineage>
        <taxon>Eukaryota</taxon>
        <taxon>Sar</taxon>
        <taxon>Alveolata</taxon>
        <taxon>Colpodellida</taxon>
        <taxon>Chromeraceae</taxon>
        <taxon>Chromera</taxon>
    </lineage>
</organism>
<keyword evidence="1" id="KW-0472">Membrane</keyword>
<keyword evidence="2" id="KW-0732">Signal</keyword>
<keyword evidence="1" id="KW-1133">Transmembrane helix</keyword>